<sequence>MHINPARSLPGTPPSLLLPEDAVPSPLVPERNLEPPGQQDRRLLIAPPTLSAATPGAHCWGVGETSEWPPGPEAYADLGLPLPSSKWPDFLEGQWGSCLRGSQREPRLDQAPSRHWRSCPGKSPGLPVPTWLPAGSLYPLGLGLPKAGRMGKTLPPYLPGPSPRPGMAHRAEARDPEGPAAAPGGRVPRPSFLEQASVQSRCLDAASACPSLALGTREAARILDVPALPGSN</sequence>
<evidence type="ECO:0000313" key="2">
    <source>
        <dbReference type="Proteomes" id="UP001165780"/>
    </source>
</evidence>
<evidence type="ECO:0000256" key="1">
    <source>
        <dbReference type="SAM" id="MobiDB-lite"/>
    </source>
</evidence>
<feature type="region of interest" description="Disordered" evidence="1">
    <location>
        <begin position="1"/>
        <end position="38"/>
    </location>
</feature>
<gene>
    <name evidence="3" type="primary">LOC109271452</name>
</gene>
<dbReference type="GeneID" id="109271452"/>
<protein>
    <submittedName>
        <fullName evidence="3">Translation initiation factor IF-2-like</fullName>
    </submittedName>
</protein>
<accession>A0A9W2VRV2</accession>
<dbReference type="AlphaFoldDB" id="A0A9W2VRV2"/>
<evidence type="ECO:0000313" key="3">
    <source>
        <dbReference type="RefSeq" id="XP_053761311.1"/>
    </source>
</evidence>
<dbReference type="Proteomes" id="UP001165780">
    <property type="component" value="Unplaced"/>
</dbReference>
<feature type="region of interest" description="Disordered" evidence="1">
    <location>
        <begin position="158"/>
        <end position="193"/>
    </location>
</feature>
<keyword evidence="2" id="KW-1185">Reference proteome</keyword>
<dbReference type="RefSeq" id="XP_053761311.1">
    <property type="nucleotide sequence ID" value="XM_053905336.1"/>
</dbReference>
<reference evidence="3" key="1">
    <citation type="submission" date="2025-08" db="UniProtKB">
        <authorList>
            <consortium name="RefSeq"/>
        </authorList>
    </citation>
    <scope>IDENTIFICATION</scope>
    <source>
        <tissue evidence="3">Whole blood</tissue>
    </source>
</reference>
<organism evidence="2 3">
    <name type="scientific">Panthera pardus</name>
    <name type="common">Leopard</name>
    <name type="synonym">Felis pardus</name>
    <dbReference type="NCBI Taxonomy" id="9691"/>
    <lineage>
        <taxon>Eukaryota</taxon>
        <taxon>Metazoa</taxon>
        <taxon>Chordata</taxon>
        <taxon>Craniata</taxon>
        <taxon>Vertebrata</taxon>
        <taxon>Euteleostomi</taxon>
        <taxon>Mammalia</taxon>
        <taxon>Eutheria</taxon>
        <taxon>Laurasiatheria</taxon>
        <taxon>Carnivora</taxon>
        <taxon>Feliformia</taxon>
        <taxon>Felidae</taxon>
        <taxon>Pantherinae</taxon>
        <taxon>Panthera</taxon>
    </lineage>
</organism>
<proteinExistence type="predicted"/>
<name>A0A9W2VRV2_PANPR</name>
<feature type="compositionally biased region" description="Low complexity" evidence="1">
    <location>
        <begin position="178"/>
        <end position="190"/>
    </location>
</feature>
<feature type="compositionally biased region" description="Low complexity" evidence="1">
    <location>
        <begin position="8"/>
        <end position="19"/>
    </location>
</feature>